<name>A0A834MYJ4_VESVU</name>
<organism evidence="1 2">
    <name type="scientific">Vespula vulgaris</name>
    <name type="common">Yellow jacket</name>
    <name type="synonym">Wasp</name>
    <dbReference type="NCBI Taxonomy" id="7454"/>
    <lineage>
        <taxon>Eukaryota</taxon>
        <taxon>Metazoa</taxon>
        <taxon>Ecdysozoa</taxon>
        <taxon>Arthropoda</taxon>
        <taxon>Hexapoda</taxon>
        <taxon>Insecta</taxon>
        <taxon>Pterygota</taxon>
        <taxon>Neoptera</taxon>
        <taxon>Endopterygota</taxon>
        <taxon>Hymenoptera</taxon>
        <taxon>Apocrita</taxon>
        <taxon>Aculeata</taxon>
        <taxon>Vespoidea</taxon>
        <taxon>Vespidae</taxon>
        <taxon>Vespinae</taxon>
        <taxon>Vespula</taxon>
    </lineage>
</organism>
<comment type="caution">
    <text evidence="1">The sequence shown here is derived from an EMBL/GenBank/DDBJ whole genome shotgun (WGS) entry which is preliminary data.</text>
</comment>
<proteinExistence type="predicted"/>
<keyword evidence="2" id="KW-1185">Reference proteome</keyword>
<dbReference type="AlphaFoldDB" id="A0A834MYJ4"/>
<dbReference type="Proteomes" id="UP000614350">
    <property type="component" value="Unassembled WGS sequence"/>
</dbReference>
<sequence length="144" mass="16622">MAIGKENHISMNYVRMSRTSCVSIFIRSHELCFTALALGTNYGRYVPRLPMYKSTFASGMSSVFYKDNEQNFGNCYLYVSDVNAGHLCLYLVYSISVFTEQVLCSIMDYNVLSNLDMRLFRESHCNDIFHNRCFSFYIQQGKGT</sequence>
<evidence type="ECO:0000313" key="1">
    <source>
        <dbReference type="EMBL" id="KAF7389270.1"/>
    </source>
</evidence>
<gene>
    <name evidence="1" type="ORF">HZH66_010407</name>
</gene>
<evidence type="ECO:0000313" key="2">
    <source>
        <dbReference type="Proteomes" id="UP000614350"/>
    </source>
</evidence>
<accession>A0A834MYJ4</accession>
<reference evidence="1" key="1">
    <citation type="journal article" date="2020" name="G3 (Bethesda)">
        <title>High-Quality Assemblies for Three Invasive Social Wasps from the &lt;i&gt;Vespula&lt;/i&gt; Genus.</title>
        <authorList>
            <person name="Harrop T.W.R."/>
            <person name="Guhlin J."/>
            <person name="McLaughlin G.M."/>
            <person name="Permina E."/>
            <person name="Stockwell P."/>
            <person name="Gilligan J."/>
            <person name="Le Lec M.F."/>
            <person name="Gruber M.A.M."/>
            <person name="Quinn O."/>
            <person name="Lovegrove M."/>
            <person name="Duncan E.J."/>
            <person name="Remnant E.J."/>
            <person name="Van Eeckhoven J."/>
            <person name="Graham B."/>
            <person name="Knapp R.A."/>
            <person name="Langford K.W."/>
            <person name="Kronenberg Z."/>
            <person name="Press M.O."/>
            <person name="Eacker S.M."/>
            <person name="Wilson-Rankin E.E."/>
            <person name="Purcell J."/>
            <person name="Lester P.J."/>
            <person name="Dearden P.K."/>
        </authorList>
    </citation>
    <scope>NUCLEOTIDE SEQUENCE</scope>
    <source>
        <strain evidence="1">Marl-1</strain>
    </source>
</reference>
<dbReference type="EMBL" id="JACSEA010000011">
    <property type="protein sequence ID" value="KAF7389270.1"/>
    <property type="molecule type" value="Genomic_DNA"/>
</dbReference>
<protein>
    <submittedName>
        <fullName evidence="1">Uncharacterized protein</fullName>
    </submittedName>
</protein>